<evidence type="ECO:0000256" key="1">
    <source>
        <dbReference type="SAM" id="Phobius"/>
    </source>
</evidence>
<evidence type="ECO:0000259" key="2">
    <source>
        <dbReference type="Pfam" id="PF14285"/>
    </source>
</evidence>
<protein>
    <submittedName>
        <fullName evidence="3">DUF4367 domain-containing protein</fullName>
    </submittedName>
</protein>
<keyword evidence="1" id="KW-0472">Membrane</keyword>
<organism evidence="3 4">
    <name type="scientific">Flintibacter hominis</name>
    <dbReference type="NCBI Taxonomy" id="2763048"/>
    <lineage>
        <taxon>Bacteria</taxon>
        <taxon>Bacillati</taxon>
        <taxon>Bacillota</taxon>
        <taxon>Clostridia</taxon>
        <taxon>Eubacteriales</taxon>
        <taxon>Flintibacter</taxon>
    </lineage>
</organism>
<dbReference type="InterPro" id="IPR025377">
    <property type="entry name" value="DUF4367"/>
</dbReference>
<name>A0A8J6MCA1_9FIRM</name>
<evidence type="ECO:0000313" key="4">
    <source>
        <dbReference type="Proteomes" id="UP000628736"/>
    </source>
</evidence>
<feature type="transmembrane region" description="Helical" evidence="1">
    <location>
        <begin position="104"/>
        <end position="123"/>
    </location>
</feature>
<reference evidence="3" key="1">
    <citation type="submission" date="2020-08" db="EMBL/GenBank/DDBJ databases">
        <title>Genome public.</title>
        <authorList>
            <person name="Liu C."/>
            <person name="Sun Q."/>
        </authorList>
    </citation>
    <scope>NUCLEOTIDE SEQUENCE</scope>
    <source>
        <strain evidence="3">NSJ-23</strain>
    </source>
</reference>
<dbReference type="RefSeq" id="WP_186852020.1">
    <property type="nucleotide sequence ID" value="NZ_JACOPO010000001.1"/>
</dbReference>
<comment type="caution">
    <text evidence="3">The sequence shown here is derived from an EMBL/GenBank/DDBJ whole genome shotgun (WGS) entry which is preliminary data.</text>
</comment>
<keyword evidence="4" id="KW-1185">Reference proteome</keyword>
<proteinExistence type="predicted"/>
<gene>
    <name evidence="3" type="ORF">H8S11_02150</name>
</gene>
<keyword evidence="1" id="KW-0812">Transmembrane</keyword>
<evidence type="ECO:0000313" key="3">
    <source>
        <dbReference type="EMBL" id="MBC5721626.1"/>
    </source>
</evidence>
<dbReference type="AlphaFoldDB" id="A0A8J6MCA1"/>
<dbReference type="Proteomes" id="UP000628736">
    <property type="component" value="Unassembled WGS sequence"/>
</dbReference>
<dbReference type="Pfam" id="PF14285">
    <property type="entry name" value="DUF4367"/>
    <property type="match status" value="1"/>
</dbReference>
<dbReference type="EMBL" id="JACOPO010000001">
    <property type="protein sequence ID" value="MBC5721626.1"/>
    <property type="molecule type" value="Genomic_DNA"/>
</dbReference>
<accession>A0A8J6MCA1</accession>
<feature type="domain" description="DUF4367" evidence="2">
    <location>
        <begin position="178"/>
        <end position="285"/>
    </location>
</feature>
<sequence>MANKKYAKLDQLTTAELESILRADLSDVESDPELIDHVLEVILEREQEESDSSSSDRARARADFEKLYKGLNEPLYPIPERTTGPGHELPFHIKSRRRKVRRTLLAAAVVAVLVALTCIPVLGDANLFQLVAHWTTEQFSFRVMEDGSSSVSSADPDPVPEEFAVFQDLVGEKGLTPVIPVIPDGFEAVKSQLFTSSASGLSKFSVIYKDEDNRIIFEITEMEGQAKSKYEKTAKLVKTSVYNGVQYYFFSNIMTNSVTWNLDGLEYCIFSDLPISALEEVITSI</sequence>
<keyword evidence="1" id="KW-1133">Transmembrane helix</keyword>